<protein>
    <recommendedName>
        <fullName evidence="4">Secreted protein</fullName>
    </recommendedName>
</protein>
<keyword evidence="1" id="KW-0732">Signal</keyword>
<dbReference type="EMBL" id="JAATEP010000003">
    <property type="protein sequence ID" value="NJP88906.1"/>
    <property type="molecule type" value="Genomic_DNA"/>
</dbReference>
<sequence length="153" mass="15379">MFKSVLTTVAAGLALMAGLVGAAGVPSTAIAAADVTARTADVTAQKAGVTARTAAPKPPKGARAVVQVSPNPTARRGQEVTITGHCGGGKGLKAVLAGLDREHPVLENIRIVRDDPKRFEAKATLSPRIGNGVGPVFVDCGGEAGVTLLVTHV</sequence>
<feature type="chain" id="PRO_5045067232" description="Secreted protein" evidence="1">
    <location>
        <begin position="23"/>
        <end position="153"/>
    </location>
</feature>
<name>A0ABX1AZD8_9ACTN</name>
<evidence type="ECO:0000313" key="3">
    <source>
        <dbReference type="Proteomes" id="UP000696294"/>
    </source>
</evidence>
<reference evidence="2 3" key="1">
    <citation type="submission" date="2020-03" db="EMBL/GenBank/DDBJ databases">
        <title>WGS of actinomycetes isolated from Thailand.</title>
        <authorList>
            <person name="Thawai C."/>
        </authorList>
    </citation>
    <scope>NUCLEOTIDE SEQUENCE [LARGE SCALE GENOMIC DNA]</scope>
    <source>
        <strain evidence="2 3">FMUSA5-5</strain>
    </source>
</reference>
<organism evidence="2 3">
    <name type="scientific">Nonomuraea composti</name>
    <dbReference type="NCBI Taxonomy" id="2720023"/>
    <lineage>
        <taxon>Bacteria</taxon>
        <taxon>Bacillati</taxon>
        <taxon>Actinomycetota</taxon>
        <taxon>Actinomycetes</taxon>
        <taxon>Streptosporangiales</taxon>
        <taxon>Streptosporangiaceae</taxon>
        <taxon>Nonomuraea</taxon>
    </lineage>
</organism>
<evidence type="ECO:0000313" key="2">
    <source>
        <dbReference type="EMBL" id="NJP88906.1"/>
    </source>
</evidence>
<comment type="caution">
    <text evidence="2">The sequence shown here is derived from an EMBL/GenBank/DDBJ whole genome shotgun (WGS) entry which is preliminary data.</text>
</comment>
<dbReference type="RefSeq" id="WP_168007447.1">
    <property type="nucleotide sequence ID" value="NZ_JAATEP010000003.1"/>
</dbReference>
<accession>A0ABX1AZD8</accession>
<dbReference type="Proteomes" id="UP000696294">
    <property type="component" value="Unassembled WGS sequence"/>
</dbReference>
<gene>
    <name evidence="2" type="ORF">HCN51_05450</name>
</gene>
<feature type="signal peptide" evidence="1">
    <location>
        <begin position="1"/>
        <end position="22"/>
    </location>
</feature>
<evidence type="ECO:0008006" key="4">
    <source>
        <dbReference type="Google" id="ProtNLM"/>
    </source>
</evidence>
<evidence type="ECO:0000256" key="1">
    <source>
        <dbReference type="SAM" id="SignalP"/>
    </source>
</evidence>
<keyword evidence="3" id="KW-1185">Reference proteome</keyword>
<proteinExistence type="predicted"/>